<accession>A0AA44WHE4</accession>
<protein>
    <submittedName>
        <fullName evidence="2">Uncharacterized protein</fullName>
    </submittedName>
</protein>
<dbReference type="Proteomes" id="UP000236305">
    <property type="component" value="Unassembled WGS sequence"/>
</dbReference>
<comment type="caution">
    <text evidence="2">The sequence shown here is derived from an EMBL/GenBank/DDBJ whole genome shotgun (WGS) entry which is preliminary data.</text>
</comment>
<dbReference type="EMBL" id="MPSH01000015">
    <property type="protein sequence ID" value="PNH31714.1"/>
    <property type="molecule type" value="Genomic_DNA"/>
</dbReference>
<evidence type="ECO:0000313" key="2">
    <source>
        <dbReference type="EMBL" id="PNH31714.1"/>
    </source>
</evidence>
<dbReference type="AlphaFoldDB" id="A0AA44WHE4"/>
<name>A0AA44WHE4_VERDA</name>
<feature type="region of interest" description="Disordered" evidence="1">
    <location>
        <begin position="1"/>
        <end position="23"/>
    </location>
</feature>
<evidence type="ECO:0000256" key="1">
    <source>
        <dbReference type="SAM" id="MobiDB-lite"/>
    </source>
</evidence>
<sequence>MSLAAVLPVSQEEARPPRPGLSARVRQAVWRVRGWLTRPHEFPLEIPDLVSPGLGRGGQTPRPGPPPNRSLPPAPPVSPSSAGWPTPPMNHVHGHVGVAVGLVSHSPAQGVTLRPESRELCELTERYARESRDSWGSWGGIGGGGPGVVASAMQGKGAGRTRGPVLGEADLERMGGKY</sequence>
<gene>
    <name evidence="2" type="ORF">BJF96_g4928</name>
</gene>
<feature type="compositionally biased region" description="Pro residues" evidence="1">
    <location>
        <begin position="62"/>
        <end position="78"/>
    </location>
</feature>
<organism evidence="2 3">
    <name type="scientific">Verticillium dahliae</name>
    <name type="common">Verticillium wilt</name>
    <dbReference type="NCBI Taxonomy" id="27337"/>
    <lineage>
        <taxon>Eukaryota</taxon>
        <taxon>Fungi</taxon>
        <taxon>Dikarya</taxon>
        <taxon>Ascomycota</taxon>
        <taxon>Pezizomycotina</taxon>
        <taxon>Sordariomycetes</taxon>
        <taxon>Hypocreomycetidae</taxon>
        <taxon>Glomerellales</taxon>
        <taxon>Plectosphaerellaceae</taxon>
        <taxon>Verticillium</taxon>
    </lineage>
</organism>
<feature type="region of interest" description="Disordered" evidence="1">
    <location>
        <begin position="45"/>
        <end position="90"/>
    </location>
</feature>
<evidence type="ECO:0000313" key="3">
    <source>
        <dbReference type="Proteomes" id="UP000236305"/>
    </source>
</evidence>
<feature type="region of interest" description="Disordered" evidence="1">
    <location>
        <begin position="146"/>
        <end position="178"/>
    </location>
</feature>
<reference evidence="2 3" key="1">
    <citation type="submission" date="2017-12" db="EMBL/GenBank/DDBJ databases">
        <title>Comparative genomics yields insights into virulence evolution of Verticillium dahliae.</title>
        <authorList>
            <person name="Fan R."/>
            <person name="Armitage A.D."/>
            <person name="Cascant-Lopez E."/>
            <person name="Sobczyk M."/>
            <person name="Cockerton H.M."/>
            <person name="Harrison R.J."/>
        </authorList>
    </citation>
    <scope>NUCLEOTIDE SEQUENCE [LARGE SCALE GENOMIC DNA]</scope>
    <source>
        <strain evidence="2 3">12008</strain>
    </source>
</reference>
<proteinExistence type="predicted"/>